<protein>
    <submittedName>
        <fullName evidence="3">Uncharacterized protein</fullName>
    </submittedName>
</protein>
<dbReference type="AlphaFoldDB" id="A0A2V4DML2"/>
<evidence type="ECO:0000256" key="1">
    <source>
        <dbReference type="SAM" id="MobiDB-lite"/>
    </source>
</evidence>
<feature type="region of interest" description="Disordered" evidence="1">
    <location>
        <begin position="480"/>
        <end position="515"/>
    </location>
</feature>
<accession>A0A2V4DML2</accession>
<dbReference type="RefSeq" id="WP_110447231.1">
    <property type="nucleotide sequence ID" value="NZ_CP132381.1"/>
</dbReference>
<dbReference type="OrthoDB" id="9808307at2"/>
<dbReference type="EMBL" id="QGLO01000004">
    <property type="protein sequence ID" value="PXY91240.1"/>
    <property type="molecule type" value="Genomic_DNA"/>
</dbReference>
<evidence type="ECO:0000256" key="2">
    <source>
        <dbReference type="SAM" id="Phobius"/>
    </source>
</evidence>
<keyword evidence="2" id="KW-0472">Membrane</keyword>
<reference evidence="3 4" key="1">
    <citation type="submission" date="2018-05" db="EMBL/GenBank/DDBJ databases">
        <title>Reference genomes for bee gut microbiota database.</title>
        <authorList>
            <person name="Ellegaard K.M."/>
        </authorList>
    </citation>
    <scope>NUCLEOTIDE SEQUENCE [LARGE SCALE GENOMIC DNA]</scope>
    <source>
        <strain evidence="3 4">ESL0172</strain>
    </source>
</reference>
<evidence type="ECO:0000313" key="3">
    <source>
        <dbReference type="EMBL" id="PXY91240.1"/>
    </source>
</evidence>
<evidence type="ECO:0000313" key="4">
    <source>
        <dbReference type="Proteomes" id="UP000247673"/>
    </source>
</evidence>
<dbReference type="Proteomes" id="UP000247673">
    <property type="component" value="Unassembled WGS sequence"/>
</dbReference>
<feature type="compositionally biased region" description="Acidic residues" evidence="1">
    <location>
        <begin position="485"/>
        <end position="507"/>
    </location>
</feature>
<gene>
    <name evidence="3" type="ORF">DKK78_02590</name>
</gene>
<keyword evidence="2" id="KW-0812">Transmembrane</keyword>
<sequence>MDRKYVIFTSKAVAIKLYILVIILCLFYSIPVLALNEVTASNINGNSPYITINQDRSPSDIIDLLWIAVKKDDNQTQIAPSTNEQGPVEDPNLIYYRPDFNSSPDELIDLPSSIDTFDKIITLVSDYKKEQEELETILTDKQYFEDNDGDDGFKATGTFKIEIKDSDNKAVKLSDKLDDCVGFYAVTLTTSDSELSTTYGLPNNKNYPSASKTYYVRSLSGGLPHVCWLQPSLEKGYPPYSYTQQEYDDYFNEWPRYKDQTTVWSPTKGFKPAEKHLERPWANFPTTAADKLYFNVVLSGAKWQDVSYTKSRESQAVGLKLSGKNNILRVEFSGPTFSEKPDDAILDELWDLGFSLKVGNRVIYSFELEYWFFISTDTVKGLKYANQYCQCKGGIAMYPTERYEATNALYHTEIDEENNRNNYIRTTETLLGEWGNTINEVYPSDDLGNVMSNMVWTSSRVYDDDYNNLIRKSHKVKPKLRITGDDDDDDDWDDDGWDDDDDDDDECKGEPRDYDPYYTHFYALDLNDGSIKKMPKETEGLRVICVSD</sequence>
<organism evidence="3 4">
    <name type="scientific">Gilliamella apis</name>
    <dbReference type="NCBI Taxonomy" id="1970738"/>
    <lineage>
        <taxon>Bacteria</taxon>
        <taxon>Pseudomonadati</taxon>
        <taxon>Pseudomonadota</taxon>
        <taxon>Gammaproteobacteria</taxon>
        <taxon>Orbales</taxon>
        <taxon>Orbaceae</taxon>
        <taxon>Gilliamella</taxon>
    </lineage>
</organism>
<proteinExistence type="predicted"/>
<keyword evidence="2" id="KW-1133">Transmembrane helix</keyword>
<name>A0A2V4DML2_9GAMM</name>
<keyword evidence="4" id="KW-1185">Reference proteome</keyword>
<feature type="transmembrane region" description="Helical" evidence="2">
    <location>
        <begin position="12"/>
        <end position="34"/>
    </location>
</feature>
<comment type="caution">
    <text evidence="3">The sequence shown here is derived from an EMBL/GenBank/DDBJ whole genome shotgun (WGS) entry which is preliminary data.</text>
</comment>